<name>A0AAD8EXY3_BIOPF</name>
<reference evidence="1" key="1">
    <citation type="journal article" date="2023" name="PLoS Negl. Trop. Dis.">
        <title>A genome sequence for Biomphalaria pfeifferi, the major vector snail for the human-infecting parasite Schistosoma mansoni.</title>
        <authorList>
            <person name="Bu L."/>
            <person name="Lu L."/>
            <person name="Laidemitt M.R."/>
            <person name="Zhang S.M."/>
            <person name="Mutuku M."/>
            <person name="Mkoji G."/>
            <person name="Steinauer M."/>
            <person name="Loker E.S."/>
        </authorList>
    </citation>
    <scope>NUCLEOTIDE SEQUENCE</scope>
    <source>
        <strain evidence="1">KasaAsao</strain>
    </source>
</reference>
<dbReference type="Proteomes" id="UP001233172">
    <property type="component" value="Unassembled WGS sequence"/>
</dbReference>
<feature type="non-terminal residue" evidence="1">
    <location>
        <position position="1"/>
    </location>
</feature>
<dbReference type="EMBL" id="JASAOG010000205">
    <property type="protein sequence ID" value="KAK0044075.1"/>
    <property type="molecule type" value="Genomic_DNA"/>
</dbReference>
<comment type="caution">
    <text evidence="1">The sequence shown here is derived from an EMBL/GenBank/DDBJ whole genome shotgun (WGS) entry which is preliminary data.</text>
</comment>
<dbReference type="AlphaFoldDB" id="A0AAD8EXY3"/>
<protein>
    <submittedName>
        <fullName evidence="1">Uncharacterized protein</fullName>
    </submittedName>
</protein>
<keyword evidence="2" id="KW-1185">Reference proteome</keyword>
<gene>
    <name evidence="1" type="ORF">Bpfe_026505</name>
</gene>
<proteinExistence type="predicted"/>
<accession>A0AAD8EXY3</accession>
<sequence>IDYYNQCQLDQAVCKARHAFPVSLEWTAETCPDPELRSLAPARTEVIKTCLEGRTGRELPSLKSMEPHKKFQQCHVQLKLTIGSARR</sequence>
<evidence type="ECO:0000313" key="2">
    <source>
        <dbReference type="Proteomes" id="UP001233172"/>
    </source>
</evidence>
<reference evidence="1" key="2">
    <citation type="submission" date="2023-04" db="EMBL/GenBank/DDBJ databases">
        <authorList>
            <person name="Bu L."/>
            <person name="Lu L."/>
            <person name="Laidemitt M.R."/>
            <person name="Zhang S.M."/>
            <person name="Mutuku M."/>
            <person name="Mkoji G."/>
            <person name="Steinauer M."/>
            <person name="Loker E.S."/>
        </authorList>
    </citation>
    <scope>NUCLEOTIDE SEQUENCE</scope>
    <source>
        <strain evidence="1">KasaAsao</strain>
        <tissue evidence="1">Whole Snail</tissue>
    </source>
</reference>
<evidence type="ECO:0000313" key="1">
    <source>
        <dbReference type="EMBL" id="KAK0044075.1"/>
    </source>
</evidence>
<organism evidence="1 2">
    <name type="scientific">Biomphalaria pfeifferi</name>
    <name type="common">Bloodfluke planorb</name>
    <name type="synonym">Freshwater snail</name>
    <dbReference type="NCBI Taxonomy" id="112525"/>
    <lineage>
        <taxon>Eukaryota</taxon>
        <taxon>Metazoa</taxon>
        <taxon>Spiralia</taxon>
        <taxon>Lophotrochozoa</taxon>
        <taxon>Mollusca</taxon>
        <taxon>Gastropoda</taxon>
        <taxon>Heterobranchia</taxon>
        <taxon>Euthyneura</taxon>
        <taxon>Panpulmonata</taxon>
        <taxon>Hygrophila</taxon>
        <taxon>Lymnaeoidea</taxon>
        <taxon>Planorbidae</taxon>
        <taxon>Biomphalaria</taxon>
    </lineage>
</organism>